<evidence type="ECO:0000313" key="3">
    <source>
        <dbReference type="Proteomes" id="UP000650582"/>
    </source>
</evidence>
<dbReference type="EMBL" id="JACYCC010000025">
    <property type="protein sequence ID" value="KAF8684468.1"/>
    <property type="molecule type" value="Genomic_DNA"/>
</dbReference>
<proteinExistence type="predicted"/>
<protein>
    <recommendedName>
        <fullName evidence="1">Ribonucleases P/MRP subunit Pop8-like domain-containing protein</fullName>
    </recommendedName>
</protein>
<comment type="caution">
    <text evidence="2">The sequence shown here is derived from an EMBL/GenBank/DDBJ whole genome shotgun (WGS) entry which is preliminary data.</text>
</comment>
<name>A0A8H7HG02_9AGAM</name>
<gene>
    <name evidence="2" type="ORF">RHS04_01146</name>
</gene>
<dbReference type="InterPro" id="IPR049128">
    <property type="entry name" value="Pop8-like_dom"/>
</dbReference>
<accession>A0A8H7HG02</accession>
<dbReference type="Pfam" id="PF20976">
    <property type="entry name" value="Pop8"/>
    <property type="match status" value="1"/>
</dbReference>
<sequence>MRTRTFDSPYHYIVIQVSPPTETLTLRYAIQKALQQLFGLTRAGILIDVLSEVTENVDGKEYGRVVLRAVAEDIEFVLAALPVWPDPTMRVVEHSTFLPGIDVKDLK</sequence>
<dbReference type="Proteomes" id="UP000650582">
    <property type="component" value="Unassembled WGS sequence"/>
</dbReference>
<reference evidence="2" key="1">
    <citation type="submission" date="2020-09" db="EMBL/GenBank/DDBJ databases">
        <title>Comparative genome analyses of four rice-infecting Rhizoctonia solani isolates reveal extensive enrichment of homogalacturonan modification genes.</title>
        <authorList>
            <person name="Lee D.-Y."/>
            <person name="Jeon J."/>
            <person name="Kim K.-T."/>
            <person name="Cheong K."/>
            <person name="Song H."/>
            <person name="Choi G."/>
            <person name="Ko J."/>
            <person name="Opiyo S.O."/>
            <person name="Zuo S."/>
            <person name="Madhav S."/>
            <person name="Lee Y.-H."/>
            <person name="Wang G.-L."/>
        </authorList>
    </citation>
    <scope>NUCLEOTIDE SEQUENCE</scope>
    <source>
        <strain evidence="2">AG1-IA YN-7</strain>
    </source>
</reference>
<evidence type="ECO:0000313" key="2">
    <source>
        <dbReference type="EMBL" id="KAF8684468.1"/>
    </source>
</evidence>
<feature type="domain" description="Ribonucleases P/MRP subunit Pop8-like" evidence="1">
    <location>
        <begin position="22"/>
        <end position="84"/>
    </location>
</feature>
<evidence type="ECO:0000259" key="1">
    <source>
        <dbReference type="Pfam" id="PF20976"/>
    </source>
</evidence>
<organism evidence="2 3">
    <name type="scientific">Rhizoctonia solani</name>
    <dbReference type="NCBI Taxonomy" id="456999"/>
    <lineage>
        <taxon>Eukaryota</taxon>
        <taxon>Fungi</taxon>
        <taxon>Dikarya</taxon>
        <taxon>Basidiomycota</taxon>
        <taxon>Agaricomycotina</taxon>
        <taxon>Agaricomycetes</taxon>
        <taxon>Cantharellales</taxon>
        <taxon>Ceratobasidiaceae</taxon>
        <taxon>Rhizoctonia</taxon>
    </lineage>
</organism>
<dbReference type="AlphaFoldDB" id="A0A8H7HG02"/>